<dbReference type="NCBIfam" id="NF009336">
    <property type="entry name" value="PRK12696.1"/>
    <property type="match status" value="1"/>
</dbReference>
<evidence type="ECO:0000256" key="7">
    <source>
        <dbReference type="HAMAP-Rule" id="MF_00415"/>
    </source>
</evidence>
<dbReference type="OrthoDB" id="9789227at2"/>
<name>A0A7M3MI36_9BACT</name>
<keyword evidence="7" id="KW-0449">Lipoprotein</keyword>
<dbReference type="HAMAP" id="MF_00415">
    <property type="entry name" value="FlgH"/>
    <property type="match status" value="1"/>
</dbReference>
<dbReference type="EMBL" id="QMIE01000003">
    <property type="protein sequence ID" value="TVM18828.1"/>
    <property type="molecule type" value="Genomic_DNA"/>
</dbReference>
<evidence type="ECO:0000256" key="4">
    <source>
        <dbReference type="ARBA" id="ARBA00023136"/>
    </source>
</evidence>
<dbReference type="GO" id="GO:0003774">
    <property type="term" value="F:cytoskeletal motor activity"/>
    <property type="evidence" value="ECO:0007669"/>
    <property type="project" value="InterPro"/>
</dbReference>
<dbReference type="PANTHER" id="PTHR34933">
    <property type="entry name" value="FLAGELLAR L-RING PROTEIN"/>
    <property type="match status" value="1"/>
</dbReference>
<evidence type="ECO:0000256" key="8">
    <source>
        <dbReference type="SAM" id="SignalP"/>
    </source>
</evidence>
<dbReference type="InterPro" id="IPR000527">
    <property type="entry name" value="Flag_Lring"/>
</dbReference>
<dbReference type="PROSITE" id="PS51257">
    <property type="entry name" value="PROKAR_LIPOPROTEIN"/>
    <property type="match status" value="1"/>
</dbReference>
<keyword evidence="10" id="KW-1185">Reference proteome</keyword>
<accession>A0A7M3MI36</accession>
<feature type="chain" id="PRO_5029639601" description="Flagellar L-ring protein" evidence="8">
    <location>
        <begin position="17"/>
        <end position="240"/>
    </location>
</feature>
<keyword evidence="5 7" id="KW-0975">Bacterial flagellum</keyword>
<evidence type="ECO:0000256" key="3">
    <source>
        <dbReference type="ARBA" id="ARBA00022729"/>
    </source>
</evidence>
<protein>
    <recommendedName>
        <fullName evidence="7">Flagellar L-ring protein</fullName>
    </recommendedName>
    <alternativeName>
        <fullName evidence="7">Basal body L-ring protein</fullName>
    </alternativeName>
</protein>
<comment type="function">
    <text evidence="1 7">Assembles around the rod to form the L-ring and probably protects the motor/basal body from shearing forces during rotation.</text>
</comment>
<dbReference type="RefSeq" id="WP_144302098.1">
    <property type="nucleotide sequence ID" value="NZ_QMIE01000003.1"/>
</dbReference>
<keyword evidence="4 7" id="KW-0472">Membrane</keyword>
<comment type="caution">
    <text evidence="9">The sequence shown here is derived from an EMBL/GenBank/DDBJ whole genome shotgun (WGS) entry which is preliminary data.</text>
</comment>
<gene>
    <name evidence="7 9" type="primary">flgH</name>
    <name evidence="9" type="ORF">DPQ33_05020</name>
</gene>
<evidence type="ECO:0000256" key="5">
    <source>
        <dbReference type="ARBA" id="ARBA00023143"/>
    </source>
</evidence>
<evidence type="ECO:0000256" key="6">
    <source>
        <dbReference type="ARBA" id="ARBA00023237"/>
    </source>
</evidence>
<evidence type="ECO:0000256" key="2">
    <source>
        <dbReference type="ARBA" id="ARBA00006929"/>
    </source>
</evidence>
<dbReference type="GO" id="GO:0009427">
    <property type="term" value="C:bacterial-type flagellum basal body, distal rod, L ring"/>
    <property type="evidence" value="ECO:0007669"/>
    <property type="project" value="InterPro"/>
</dbReference>
<feature type="signal peptide" evidence="8">
    <location>
        <begin position="1"/>
        <end position="16"/>
    </location>
</feature>
<keyword evidence="3 7" id="KW-0732">Signal</keyword>
<dbReference type="Pfam" id="PF02107">
    <property type="entry name" value="FlgH"/>
    <property type="match status" value="1"/>
</dbReference>
<reference evidence="9 10" key="1">
    <citation type="submission" date="2018-06" db="EMBL/GenBank/DDBJ databases">
        <title>Complete genome of Desulfovibrio indonesiensis P37SLT.</title>
        <authorList>
            <person name="Crispim J.S."/>
            <person name="Vidigal P.M.P."/>
            <person name="Silva L.C.F."/>
            <person name="Laguardia C.N."/>
            <person name="Araujo L.C."/>
            <person name="Dias R.S."/>
            <person name="Sousa M.P."/>
            <person name="Paula S.O."/>
            <person name="Silva C."/>
        </authorList>
    </citation>
    <scope>NUCLEOTIDE SEQUENCE [LARGE SCALE GENOMIC DNA]</scope>
    <source>
        <strain evidence="9 10">P37SLT</strain>
    </source>
</reference>
<evidence type="ECO:0000313" key="9">
    <source>
        <dbReference type="EMBL" id="TVM18828.1"/>
    </source>
</evidence>
<evidence type="ECO:0000313" key="10">
    <source>
        <dbReference type="Proteomes" id="UP000448292"/>
    </source>
</evidence>
<proteinExistence type="inferred from homology"/>
<dbReference type="GO" id="GO:0009279">
    <property type="term" value="C:cell outer membrane"/>
    <property type="evidence" value="ECO:0007669"/>
    <property type="project" value="UniProtKB-SubCell"/>
</dbReference>
<keyword evidence="9" id="KW-0969">Cilium</keyword>
<dbReference type="PRINTS" id="PR01008">
    <property type="entry name" value="FLGLRINGFLGH"/>
</dbReference>
<keyword evidence="9" id="KW-0282">Flagellum</keyword>
<comment type="similarity">
    <text evidence="2 7">Belongs to the FlgH family.</text>
</comment>
<dbReference type="Proteomes" id="UP000448292">
    <property type="component" value="Unassembled WGS sequence"/>
</dbReference>
<dbReference type="AlphaFoldDB" id="A0A7M3MI36"/>
<sequence>MNKQIFIALLCCLVLAACTQTKQNVQTTPVIAPPPAEDLEPSVAENPGSLFNPGNAGYLFEDNRARRVGDIVLVNVVENSTSELKAETNTEKDSTMNLGVQSAFLRKTIGVGELMGVDPLNMKGNVGEAPIVQFNNNSKFESEGDTSRTANVSATVGARVVKVLPGGLMQVEGGREVRINEETQILVVRGLVRPRDIGPDNSVLSTQLADAFIEYYGKGVISDKQKPGWLTRIIDNVWPF</sequence>
<keyword evidence="6 7" id="KW-0998">Cell outer membrane</keyword>
<comment type="subcellular location">
    <subcellularLocation>
        <location evidence="7">Cell outer membrane</location>
        <topology evidence="7">Lipid-anchor</topology>
    </subcellularLocation>
    <subcellularLocation>
        <location evidence="7">Bacterial flagellum basal body</location>
    </subcellularLocation>
</comment>
<organism evidence="9 10">
    <name type="scientific">Oceanidesulfovibrio indonesiensis</name>
    <dbReference type="NCBI Taxonomy" id="54767"/>
    <lineage>
        <taxon>Bacteria</taxon>
        <taxon>Pseudomonadati</taxon>
        <taxon>Thermodesulfobacteriota</taxon>
        <taxon>Desulfovibrionia</taxon>
        <taxon>Desulfovibrionales</taxon>
        <taxon>Desulfovibrionaceae</taxon>
        <taxon>Oceanidesulfovibrio</taxon>
    </lineage>
</organism>
<dbReference type="GO" id="GO:0071973">
    <property type="term" value="P:bacterial-type flagellum-dependent cell motility"/>
    <property type="evidence" value="ECO:0007669"/>
    <property type="project" value="InterPro"/>
</dbReference>
<comment type="subunit">
    <text evidence="7">The basal body constitutes a major portion of the flagellar organelle and consists of four rings (L,P,S, and M) mounted on a central rod.</text>
</comment>
<dbReference type="PANTHER" id="PTHR34933:SF1">
    <property type="entry name" value="FLAGELLAR L-RING PROTEIN"/>
    <property type="match status" value="1"/>
</dbReference>
<keyword evidence="9" id="KW-0966">Cell projection</keyword>
<evidence type="ECO:0000256" key="1">
    <source>
        <dbReference type="ARBA" id="ARBA00002591"/>
    </source>
</evidence>